<evidence type="ECO:0000313" key="5">
    <source>
        <dbReference type="Proteomes" id="UP000013525"/>
    </source>
</evidence>
<protein>
    <recommendedName>
        <fullName evidence="3">DUF1206 domain-containing protein</fullName>
    </recommendedName>
</protein>
<dbReference type="AlphaFoldDB" id="R7WIR8"/>
<dbReference type="Pfam" id="PF06724">
    <property type="entry name" value="DUF1206"/>
    <property type="match status" value="3"/>
</dbReference>
<sequence length="282" mass="28408">MIPGSDSNRTNPDREDHVSDVGTKARKARQSTAFEKAARAGHVVSGGAHLLIGYLVLLMAFGAGGASADQSGALARVASQPGGEIALWIGAIAFAALALWRIVEGISADPGDSVSDQLDERGKPLATAVVYVALAWSALSFAMGSGQSSGEQNAGISARLMESTAGTIVLAIAGLVIAGVGVYHVHKGATKGFADDLKKNPGKPAEILGVTGYVAKGLVLAGTGILVVTAAATSDPSKATGIDGAVTTLGSWPFGQVLLVLAGLGLGAYGAYCFVLARHARM</sequence>
<feature type="transmembrane region" description="Helical" evidence="2">
    <location>
        <begin position="207"/>
        <end position="232"/>
    </location>
</feature>
<name>R7WIR8_9NOCA</name>
<proteinExistence type="predicted"/>
<comment type="caution">
    <text evidence="4">The sequence shown here is derived from an EMBL/GenBank/DDBJ whole genome shotgun (WGS) entry which is preliminary data.</text>
</comment>
<dbReference type="EMBL" id="APMY01000103">
    <property type="protein sequence ID" value="EOM75116.1"/>
    <property type="molecule type" value="Genomic_DNA"/>
</dbReference>
<feature type="domain" description="DUF1206" evidence="3">
    <location>
        <begin position="125"/>
        <end position="190"/>
    </location>
</feature>
<accession>R7WIR8</accession>
<feature type="compositionally biased region" description="Polar residues" evidence="1">
    <location>
        <begin position="1"/>
        <end position="10"/>
    </location>
</feature>
<feature type="transmembrane region" description="Helical" evidence="2">
    <location>
        <begin position="85"/>
        <end position="103"/>
    </location>
</feature>
<feature type="transmembrane region" description="Helical" evidence="2">
    <location>
        <begin position="252"/>
        <end position="277"/>
    </location>
</feature>
<keyword evidence="5" id="KW-1185">Reference proteome</keyword>
<feature type="transmembrane region" description="Helical" evidence="2">
    <location>
        <begin position="164"/>
        <end position="186"/>
    </location>
</feature>
<dbReference type="InterPro" id="IPR009597">
    <property type="entry name" value="DUF1206"/>
</dbReference>
<organism evidence="4 5">
    <name type="scientific">Rhodococcus rhodnii LMG 5362</name>
    <dbReference type="NCBI Taxonomy" id="1273125"/>
    <lineage>
        <taxon>Bacteria</taxon>
        <taxon>Bacillati</taxon>
        <taxon>Actinomycetota</taxon>
        <taxon>Actinomycetes</taxon>
        <taxon>Mycobacteriales</taxon>
        <taxon>Nocardiaceae</taxon>
        <taxon>Rhodococcus</taxon>
    </lineage>
</organism>
<feature type="region of interest" description="Disordered" evidence="1">
    <location>
        <begin position="1"/>
        <end position="26"/>
    </location>
</feature>
<keyword evidence="2" id="KW-1133">Transmembrane helix</keyword>
<keyword evidence="2" id="KW-0812">Transmembrane</keyword>
<gene>
    <name evidence="4" type="ORF">Rrhod_3526</name>
</gene>
<feature type="transmembrane region" description="Helical" evidence="2">
    <location>
        <begin position="124"/>
        <end position="144"/>
    </location>
</feature>
<evidence type="ECO:0000256" key="1">
    <source>
        <dbReference type="SAM" id="MobiDB-lite"/>
    </source>
</evidence>
<reference evidence="4 5" key="1">
    <citation type="journal article" date="2013" name="Genome Announc.">
        <title>Draft Genome Sequence of Rhodococcus rhodnii Strain LMG5362, a Symbiont of Rhodnius prolixus (Hemiptera, Reduviidae, Triatominae), the Principle Vector of Trypanosoma cruzi.</title>
        <authorList>
            <person name="Pachebat J.A."/>
            <person name="van Keulen G."/>
            <person name="Whitten M.M."/>
            <person name="Girdwood S."/>
            <person name="Del Sol R."/>
            <person name="Dyson P.J."/>
            <person name="Facey P.D."/>
        </authorList>
    </citation>
    <scope>NUCLEOTIDE SEQUENCE [LARGE SCALE GENOMIC DNA]</scope>
    <source>
        <strain evidence="4 5">LMG 5362</strain>
    </source>
</reference>
<feature type="transmembrane region" description="Helical" evidence="2">
    <location>
        <begin position="43"/>
        <end position="65"/>
    </location>
</feature>
<keyword evidence="2" id="KW-0472">Membrane</keyword>
<evidence type="ECO:0000259" key="3">
    <source>
        <dbReference type="Pfam" id="PF06724"/>
    </source>
</evidence>
<evidence type="ECO:0000256" key="2">
    <source>
        <dbReference type="SAM" id="Phobius"/>
    </source>
</evidence>
<evidence type="ECO:0000313" key="4">
    <source>
        <dbReference type="EMBL" id="EOM75116.1"/>
    </source>
</evidence>
<dbReference type="eggNOG" id="ENOG502Z854">
    <property type="taxonomic scope" value="Bacteria"/>
</dbReference>
<dbReference type="Proteomes" id="UP000013525">
    <property type="component" value="Unassembled WGS sequence"/>
</dbReference>
<dbReference type="PATRIC" id="fig|1273125.3.peg.3358"/>
<feature type="domain" description="DUF1206" evidence="3">
    <location>
        <begin position="40"/>
        <end position="106"/>
    </location>
</feature>
<feature type="domain" description="DUF1206" evidence="3">
    <location>
        <begin position="212"/>
        <end position="278"/>
    </location>
</feature>